<dbReference type="HOGENOM" id="CLU_111932_0_0_9"/>
<accession>R7ZHZ4</accession>
<proteinExistence type="predicted"/>
<organism evidence="1 2">
    <name type="scientific">Lysinibacillus sphaericus OT4b.31</name>
    <dbReference type="NCBI Taxonomy" id="1285586"/>
    <lineage>
        <taxon>Bacteria</taxon>
        <taxon>Bacillati</taxon>
        <taxon>Bacillota</taxon>
        <taxon>Bacilli</taxon>
        <taxon>Bacillales</taxon>
        <taxon>Bacillaceae</taxon>
        <taxon>Lysinibacillus</taxon>
    </lineage>
</organism>
<evidence type="ECO:0008006" key="3">
    <source>
        <dbReference type="Google" id="ProtNLM"/>
    </source>
</evidence>
<dbReference type="OrthoDB" id="1908495at2"/>
<dbReference type="RefSeq" id="WP_010857684.1">
    <property type="nucleotide sequence ID" value="NZ_KB933398.1"/>
</dbReference>
<sequence>MNRKPRKEKYNGLTYNFFELNNDKICFMFSGTGYTYEKPLLYYSTALMLELGYDVVQICYSFGQQQLEQEPKAISEMVYSATNPIVTFVLNNKPYQEAVYIGKSLGTLPIVDFYMQQDTSWSSRYVLFTPLLALNHIVQNLQDKHAFLAIGTADPHFSKEKLDQLNSHHLAIVENANHSLELVNNTLTSMTLCQTLLKELQIFMQK</sequence>
<evidence type="ECO:0000313" key="1">
    <source>
        <dbReference type="EMBL" id="EON73715.1"/>
    </source>
</evidence>
<comment type="caution">
    <text evidence="1">The sequence shown here is derived from an EMBL/GenBank/DDBJ whole genome shotgun (WGS) entry which is preliminary data.</text>
</comment>
<reference evidence="1 2" key="1">
    <citation type="submission" date="2013-04" db="EMBL/GenBank/DDBJ databases">
        <title>Draft genome of the heavy metal tolerant bacterium Lysinibacillus sphaericus strain OT4b.31.</title>
        <authorList>
            <person name="Pena-Montenegro T.D."/>
            <person name="Dussan J."/>
        </authorList>
    </citation>
    <scope>NUCLEOTIDE SEQUENCE [LARGE SCALE GENOMIC DNA]</scope>
    <source>
        <strain evidence="1 2">OT4b.31</strain>
    </source>
</reference>
<name>R7ZHZ4_LYSSH</name>
<dbReference type="EMBL" id="AQPX01000008">
    <property type="protein sequence ID" value="EON73715.1"/>
    <property type="molecule type" value="Genomic_DNA"/>
</dbReference>
<protein>
    <recommendedName>
        <fullName evidence="3">Alpha/beta hydrolase</fullName>
    </recommendedName>
</protein>
<gene>
    <name evidence="1" type="ORF">H131_03599</name>
</gene>
<dbReference type="AlphaFoldDB" id="R7ZHZ4"/>
<evidence type="ECO:0000313" key="2">
    <source>
        <dbReference type="Proteomes" id="UP000013911"/>
    </source>
</evidence>
<dbReference type="eggNOG" id="COG1073">
    <property type="taxonomic scope" value="Bacteria"/>
</dbReference>
<dbReference type="PATRIC" id="fig|1285586.5.peg.727"/>
<dbReference type="Proteomes" id="UP000013911">
    <property type="component" value="Unassembled WGS sequence"/>
</dbReference>